<dbReference type="InterPro" id="IPR049326">
    <property type="entry name" value="Rhodopsin_dom_fungi"/>
</dbReference>
<dbReference type="InterPro" id="IPR050121">
    <property type="entry name" value="Cytochrome_P450_monoxygenase"/>
</dbReference>
<keyword evidence="8" id="KW-1133">Transmembrane helix</keyword>
<evidence type="ECO:0000256" key="8">
    <source>
        <dbReference type="SAM" id="Phobius"/>
    </source>
</evidence>
<keyword evidence="8" id="KW-0812">Transmembrane</keyword>
<organism evidence="10 11">
    <name type="scientific">Cytospora chrysosperma</name>
    <name type="common">Cytospora canker fungus</name>
    <name type="synonym">Sphaeria chrysosperma</name>
    <dbReference type="NCBI Taxonomy" id="252740"/>
    <lineage>
        <taxon>Eukaryota</taxon>
        <taxon>Fungi</taxon>
        <taxon>Dikarya</taxon>
        <taxon>Ascomycota</taxon>
        <taxon>Pezizomycotina</taxon>
        <taxon>Sordariomycetes</taxon>
        <taxon>Sordariomycetidae</taxon>
        <taxon>Diaporthales</taxon>
        <taxon>Cytosporaceae</taxon>
        <taxon>Cytospora</taxon>
    </lineage>
</organism>
<evidence type="ECO:0000256" key="6">
    <source>
        <dbReference type="ARBA" id="ARBA00023033"/>
    </source>
</evidence>
<dbReference type="GO" id="GO:0016705">
    <property type="term" value="F:oxidoreductase activity, acting on paired donors, with incorporation or reduction of molecular oxygen"/>
    <property type="evidence" value="ECO:0007669"/>
    <property type="project" value="InterPro"/>
</dbReference>
<evidence type="ECO:0000313" key="11">
    <source>
        <dbReference type="Proteomes" id="UP000284375"/>
    </source>
</evidence>
<dbReference type="PRINTS" id="PR00465">
    <property type="entry name" value="EP450IV"/>
</dbReference>
<evidence type="ECO:0000256" key="7">
    <source>
        <dbReference type="PIRSR" id="PIRSR602403-1"/>
    </source>
</evidence>
<evidence type="ECO:0000256" key="5">
    <source>
        <dbReference type="ARBA" id="ARBA00023004"/>
    </source>
</evidence>
<evidence type="ECO:0000256" key="1">
    <source>
        <dbReference type="ARBA" id="ARBA00001971"/>
    </source>
</evidence>
<feature type="binding site" description="axial binding residue" evidence="7">
    <location>
        <position position="818"/>
    </location>
    <ligand>
        <name>heme</name>
        <dbReference type="ChEBI" id="CHEBI:30413"/>
    </ligand>
    <ligandPart>
        <name>Fe</name>
        <dbReference type="ChEBI" id="CHEBI:18248"/>
    </ligandPart>
</feature>
<keyword evidence="11" id="KW-1185">Reference proteome</keyword>
<dbReference type="InterPro" id="IPR017972">
    <property type="entry name" value="Cyt_P450_CS"/>
</dbReference>
<keyword evidence="5 7" id="KW-0408">Iron</keyword>
<keyword evidence="6" id="KW-0503">Monooxygenase</keyword>
<dbReference type="PANTHER" id="PTHR24305">
    <property type="entry name" value="CYTOCHROME P450"/>
    <property type="match status" value="1"/>
</dbReference>
<dbReference type="CDD" id="cd11058">
    <property type="entry name" value="CYP60B-like"/>
    <property type="match status" value="1"/>
</dbReference>
<dbReference type="InterPro" id="IPR001128">
    <property type="entry name" value="Cyt_P450"/>
</dbReference>
<feature type="transmembrane region" description="Helical" evidence="8">
    <location>
        <begin position="180"/>
        <end position="200"/>
    </location>
</feature>
<dbReference type="GO" id="GO:0020037">
    <property type="term" value="F:heme binding"/>
    <property type="evidence" value="ECO:0007669"/>
    <property type="project" value="InterPro"/>
</dbReference>
<feature type="transmembrane region" description="Helical" evidence="8">
    <location>
        <begin position="113"/>
        <end position="133"/>
    </location>
</feature>
<comment type="similarity">
    <text evidence="2">Belongs to the cytochrome P450 family.</text>
</comment>
<dbReference type="PRINTS" id="PR00385">
    <property type="entry name" value="P450"/>
</dbReference>
<dbReference type="AlphaFoldDB" id="A0A423VAF8"/>
<keyword evidence="4 7" id="KW-0479">Metal-binding</keyword>
<protein>
    <recommendedName>
        <fullName evidence="9">Rhodopsin domain-containing protein</fullName>
    </recommendedName>
</protein>
<evidence type="ECO:0000256" key="2">
    <source>
        <dbReference type="ARBA" id="ARBA00010617"/>
    </source>
</evidence>
<evidence type="ECO:0000256" key="3">
    <source>
        <dbReference type="ARBA" id="ARBA00022617"/>
    </source>
</evidence>
<keyword evidence="8" id="KW-0472">Membrane</keyword>
<feature type="domain" description="Rhodopsin" evidence="9">
    <location>
        <begin position="51"/>
        <end position="274"/>
    </location>
</feature>
<comment type="cofactor">
    <cofactor evidence="1 7">
        <name>heme</name>
        <dbReference type="ChEBI" id="CHEBI:30413"/>
    </cofactor>
</comment>
<keyword evidence="3 7" id="KW-0349">Heme</keyword>
<evidence type="ECO:0000256" key="4">
    <source>
        <dbReference type="ARBA" id="ARBA00022723"/>
    </source>
</evidence>
<dbReference type="InterPro" id="IPR036396">
    <property type="entry name" value="Cyt_P450_sf"/>
</dbReference>
<feature type="transmembrane region" description="Helical" evidence="8">
    <location>
        <begin position="212"/>
        <end position="234"/>
    </location>
</feature>
<dbReference type="InterPro" id="IPR002403">
    <property type="entry name" value="Cyt_P450_E_grp-IV"/>
</dbReference>
<proteinExistence type="inferred from homology"/>
<dbReference type="GO" id="GO:0004497">
    <property type="term" value="F:monooxygenase activity"/>
    <property type="evidence" value="ECO:0007669"/>
    <property type="project" value="UniProtKB-KW"/>
</dbReference>
<dbReference type="Pfam" id="PF20684">
    <property type="entry name" value="Fung_rhodopsin"/>
    <property type="match status" value="1"/>
</dbReference>
<comment type="caution">
    <text evidence="10">The sequence shown here is derived from an EMBL/GenBank/DDBJ whole genome shotgun (WGS) entry which is preliminary data.</text>
</comment>
<keyword evidence="6" id="KW-0560">Oxidoreductase</keyword>
<gene>
    <name evidence="10" type="ORF">VSDG_09530</name>
</gene>
<feature type="transmembrane region" description="Helical" evidence="8">
    <location>
        <begin position="33"/>
        <end position="55"/>
    </location>
</feature>
<dbReference type="PROSITE" id="PS00086">
    <property type="entry name" value="CYTOCHROME_P450"/>
    <property type="match status" value="1"/>
</dbReference>
<dbReference type="SUPFAM" id="SSF48264">
    <property type="entry name" value="Cytochrome P450"/>
    <property type="match status" value="1"/>
</dbReference>
<reference evidence="10 11" key="1">
    <citation type="submission" date="2015-09" db="EMBL/GenBank/DDBJ databases">
        <title>Host preference determinants of Valsa canker pathogens revealed by comparative genomics.</title>
        <authorList>
            <person name="Yin Z."/>
            <person name="Huang L."/>
        </authorList>
    </citation>
    <scope>NUCLEOTIDE SEQUENCE [LARGE SCALE GENOMIC DNA]</scope>
    <source>
        <strain evidence="10 11">YSFL</strain>
    </source>
</reference>
<feature type="transmembrane region" description="Helical" evidence="8">
    <location>
        <begin position="145"/>
        <end position="168"/>
    </location>
</feature>
<dbReference type="GO" id="GO:0005506">
    <property type="term" value="F:iron ion binding"/>
    <property type="evidence" value="ECO:0007669"/>
    <property type="project" value="InterPro"/>
</dbReference>
<evidence type="ECO:0000313" key="10">
    <source>
        <dbReference type="EMBL" id="ROV87881.1"/>
    </source>
</evidence>
<dbReference type="PANTHER" id="PTHR24305:SF210">
    <property type="entry name" value="CYTOCHROME P450 MONOOXYGENASE ASQL-RELATED"/>
    <property type="match status" value="1"/>
</dbReference>
<dbReference type="Proteomes" id="UP000284375">
    <property type="component" value="Unassembled WGS sequence"/>
</dbReference>
<dbReference type="STRING" id="252740.A0A423VAF8"/>
<name>A0A423VAF8_CYTCH</name>
<dbReference type="Gene3D" id="1.10.630.10">
    <property type="entry name" value="Cytochrome P450"/>
    <property type="match status" value="1"/>
</dbReference>
<feature type="transmembrane region" description="Helical" evidence="8">
    <location>
        <begin position="67"/>
        <end position="93"/>
    </location>
</feature>
<sequence>MAAAGIDLSQVPAMAPPAGQISNFEDPYNRGPAYIVVAAVFMGLATFFVSIRLWARLVVQQSPWWDDAVCVLALLCQATYCGLNIWLCLHGVGKHMWDVHALSLLPLIEPARVMAAVTEPAIGFTKLALMLFYYRIFSRHFVTKLGIFAGLAIILPLYTTLFFLFVFLDTTATTSTNKAMAVLNVVSDFYILVLPLPAVLGLNLPAKKKAGLVALFSTGFFACIMSIVGAVYRFQFANNGADFTFGLLNVILVNTIECSVGIICACLPLFPAVLSHTALGQSADWFVLTLRSIRERLLSSRSRVASINEVHASHNNQFYHETVYPAKNDSCYSILLALYNWLLHPLSVFPGPKLSAASRLPYAWRLWQGQLHENVKQLHDIYGPVVRIAPDELSFNVNSAWNAIYCGGPSNKGFPKHNAYRNAQTFESLFDAPDDQHTRLRRLLKNDFFSLRAARRQEHMVQVYADRLIAQLRAHHCHKSGGCMTGKTRPPPADMRQWYNFATFDLIGHITLSEDFGCLEGQAYHPWILMVLTHFKLSALVMCSRFFPPLSTVISRLAPRRLMRLQNTFIQLITDKVDRRLGRRMPPGQQDFVSIALREGPGDYDEHQQHILQDDSGSDTCQARDIWVSDNRETSGGSQTPSTDTVERLNKGELEANCILLLLAGSETIATSLLSATHLLCEHADAMRVLVAEIHAAAPTESHITFTNTTMNMPYLNAVLRETHRLCPPLANGPARVVGDSGAVIAGWRIPPGTTVGVTQYAANRCSANFTRPEDFLPERWLSPEQAEKYGYAADHQQQFVDDSREVCRPFSTGGRDCLGQNLAWVEFRIMLARMIWNFELDVCPRREKNEHDAWGIGGSKTKKNIRFSAFRKWSDLKAFMLWQKESYFVWLRERHQ</sequence>
<dbReference type="Pfam" id="PF00067">
    <property type="entry name" value="p450"/>
    <property type="match status" value="2"/>
</dbReference>
<evidence type="ECO:0000259" key="9">
    <source>
        <dbReference type="Pfam" id="PF20684"/>
    </source>
</evidence>
<dbReference type="OrthoDB" id="1470350at2759"/>
<dbReference type="EMBL" id="LJZO01000074">
    <property type="protein sequence ID" value="ROV87881.1"/>
    <property type="molecule type" value="Genomic_DNA"/>
</dbReference>
<accession>A0A423VAF8</accession>